<proteinExistence type="predicted"/>
<evidence type="ECO:0000313" key="2">
    <source>
        <dbReference type="Proteomes" id="UP001060085"/>
    </source>
</evidence>
<accession>A0ACC0C071</accession>
<comment type="caution">
    <text evidence="1">The sequence shown here is derived from an EMBL/GenBank/DDBJ whole genome shotgun (WGS) entry which is preliminary data.</text>
</comment>
<sequence>MRFGLLHDQDEDGIAVKGERPIKGFVGATGSRCGIIGTSLRIKPNLNRIRGTGLKDREDGQKDLNKRFSRSTYLEEHHKHQKGKYVYFRLAKATMSVNPSTSSSTAAAGTSEVPTRDFNTPPPPLPLFPPSIHAPRPTSPLLNPIDGAPPSSRDAI</sequence>
<evidence type="ECO:0000313" key="1">
    <source>
        <dbReference type="EMBL" id="KAI5678285.1"/>
    </source>
</evidence>
<organism evidence="1 2">
    <name type="scientific">Catharanthus roseus</name>
    <name type="common">Madagascar periwinkle</name>
    <name type="synonym">Vinca rosea</name>
    <dbReference type="NCBI Taxonomy" id="4058"/>
    <lineage>
        <taxon>Eukaryota</taxon>
        <taxon>Viridiplantae</taxon>
        <taxon>Streptophyta</taxon>
        <taxon>Embryophyta</taxon>
        <taxon>Tracheophyta</taxon>
        <taxon>Spermatophyta</taxon>
        <taxon>Magnoliopsida</taxon>
        <taxon>eudicotyledons</taxon>
        <taxon>Gunneridae</taxon>
        <taxon>Pentapetalae</taxon>
        <taxon>asterids</taxon>
        <taxon>lamiids</taxon>
        <taxon>Gentianales</taxon>
        <taxon>Apocynaceae</taxon>
        <taxon>Rauvolfioideae</taxon>
        <taxon>Vinceae</taxon>
        <taxon>Catharanthinae</taxon>
        <taxon>Catharanthus</taxon>
    </lineage>
</organism>
<name>A0ACC0C071_CATRO</name>
<dbReference type="Proteomes" id="UP001060085">
    <property type="component" value="Linkage Group LG02"/>
</dbReference>
<reference evidence="2" key="1">
    <citation type="journal article" date="2023" name="Nat. Plants">
        <title>Single-cell RNA sequencing provides a high-resolution roadmap for understanding the multicellular compartmentation of specialized metabolism.</title>
        <authorList>
            <person name="Sun S."/>
            <person name="Shen X."/>
            <person name="Li Y."/>
            <person name="Li Y."/>
            <person name="Wang S."/>
            <person name="Li R."/>
            <person name="Zhang H."/>
            <person name="Shen G."/>
            <person name="Guo B."/>
            <person name="Wei J."/>
            <person name="Xu J."/>
            <person name="St-Pierre B."/>
            <person name="Chen S."/>
            <person name="Sun C."/>
        </authorList>
    </citation>
    <scope>NUCLEOTIDE SEQUENCE [LARGE SCALE GENOMIC DNA]</scope>
</reference>
<protein>
    <submittedName>
        <fullName evidence="1">Uncharacterized protein</fullName>
    </submittedName>
</protein>
<keyword evidence="2" id="KW-1185">Reference proteome</keyword>
<dbReference type="EMBL" id="CM044702">
    <property type="protein sequence ID" value="KAI5678285.1"/>
    <property type="molecule type" value="Genomic_DNA"/>
</dbReference>
<gene>
    <name evidence="1" type="ORF">M9H77_09235</name>
</gene>